<dbReference type="InterPro" id="IPR000073">
    <property type="entry name" value="AB_hydrolase_1"/>
</dbReference>
<gene>
    <name evidence="2" type="ORF">QRX50_40900</name>
</gene>
<dbReference type="EMBL" id="CP127294">
    <property type="protein sequence ID" value="WIX77700.1"/>
    <property type="molecule type" value="Genomic_DNA"/>
</dbReference>
<dbReference type="KEGG" id="acab:QRX50_40900"/>
<reference evidence="2 3" key="1">
    <citation type="submission" date="2023-06" db="EMBL/GenBank/DDBJ databases">
        <authorList>
            <person name="Oyuntsetseg B."/>
            <person name="Kim S.B."/>
        </authorList>
    </citation>
    <scope>NUCLEOTIDE SEQUENCE [LARGE SCALE GENOMIC DNA]</scope>
    <source>
        <strain evidence="2 3">2-15</strain>
    </source>
</reference>
<dbReference type="PANTHER" id="PTHR12277:SF81">
    <property type="entry name" value="PROTEIN ABHD13"/>
    <property type="match status" value="1"/>
</dbReference>
<proteinExistence type="predicted"/>
<evidence type="ECO:0000259" key="1">
    <source>
        <dbReference type="Pfam" id="PF00561"/>
    </source>
</evidence>
<feature type="domain" description="AB hydrolase-1" evidence="1">
    <location>
        <begin position="61"/>
        <end position="213"/>
    </location>
</feature>
<keyword evidence="2" id="KW-0378">Hydrolase</keyword>
<dbReference type="Pfam" id="PF00561">
    <property type="entry name" value="Abhydrolase_1"/>
    <property type="match status" value="1"/>
</dbReference>
<accession>A0A9Y2IEL3</accession>
<dbReference type="SUPFAM" id="SSF53474">
    <property type="entry name" value="alpha/beta-Hydrolases"/>
    <property type="match status" value="1"/>
</dbReference>
<protein>
    <submittedName>
        <fullName evidence="2">Alpha/beta fold hydrolase</fullName>
    </submittedName>
</protein>
<name>A0A9Y2IEL3_9PSEU</name>
<dbReference type="Proteomes" id="UP001236014">
    <property type="component" value="Chromosome"/>
</dbReference>
<dbReference type="RefSeq" id="WP_285968439.1">
    <property type="nucleotide sequence ID" value="NZ_CP127294.1"/>
</dbReference>
<dbReference type="AlphaFoldDB" id="A0A9Y2IEL3"/>
<evidence type="ECO:0000313" key="3">
    <source>
        <dbReference type="Proteomes" id="UP001236014"/>
    </source>
</evidence>
<organism evidence="2 3">
    <name type="scientific">Amycolatopsis carbonis</name>
    <dbReference type="NCBI Taxonomy" id="715471"/>
    <lineage>
        <taxon>Bacteria</taxon>
        <taxon>Bacillati</taxon>
        <taxon>Actinomycetota</taxon>
        <taxon>Actinomycetes</taxon>
        <taxon>Pseudonocardiales</taxon>
        <taxon>Pseudonocardiaceae</taxon>
        <taxon>Amycolatopsis</taxon>
    </lineage>
</organism>
<evidence type="ECO:0000313" key="2">
    <source>
        <dbReference type="EMBL" id="WIX77700.1"/>
    </source>
</evidence>
<sequence length="311" mass="33195">MSTEDRTAAAVSYRPAETPESLLDFHAPDGVSLQYYEITSLDGRSGPAAHLVPAEPLPDAPLVLSVHGSGGSIGSLPVRTLALGLSGRGVPVLAINTRQSGDAVNTDNFYATVRDIEAAYWTARSLGYSKIVLHGHSLGTSQVSYFAATHWHPETAGIALTGMFADLPWKSRHLLINDEATYRALTEEAVAAAQAGDFGRTLSTQMSWLGGRTVPVTAQHFLTYRRTGTAGARSIEWIARVPNPILMVRDQHDTVIHDFEPGWLEAALEQGISPSVTSVSLPSPEGTEGHRFDGSGESLVDTVAGWLAKLG</sequence>
<dbReference type="GO" id="GO:0016787">
    <property type="term" value="F:hydrolase activity"/>
    <property type="evidence" value="ECO:0007669"/>
    <property type="project" value="UniProtKB-KW"/>
</dbReference>
<dbReference type="Gene3D" id="3.40.50.1820">
    <property type="entry name" value="alpha/beta hydrolase"/>
    <property type="match status" value="1"/>
</dbReference>
<keyword evidence="3" id="KW-1185">Reference proteome</keyword>
<dbReference type="InterPro" id="IPR029058">
    <property type="entry name" value="AB_hydrolase_fold"/>
</dbReference>
<dbReference type="PANTHER" id="PTHR12277">
    <property type="entry name" value="ALPHA/BETA HYDROLASE DOMAIN-CONTAINING PROTEIN"/>
    <property type="match status" value="1"/>
</dbReference>